<feature type="domain" description="Type II secretion system protein GspF" evidence="7">
    <location>
        <begin position="302"/>
        <end position="422"/>
    </location>
</feature>
<evidence type="ECO:0000313" key="9">
    <source>
        <dbReference type="Proteomes" id="UP000186165"/>
    </source>
</evidence>
<dbReference type="KEGG" id="hhsr:HSR6_1537"/>
<keyword evidence="9" id="KW-1185">Reference proteome</keyword>
<evidence type="ECO:0000256" key="1">
    <source>
        <dbReference type="ARBA" id="ARBA00004651"/>
    </source>
</evidence>
<organism evidence="8 9">
    <name type="scientific">Halodesulfurarchaeum formicicum</name>
    <dbReference type="NCBI Taxonomy" id="1873524"/>
    <lineage>
        <taxon>Archaea</taxon>
        <taxon>Methanobacteriati</taxon>
        <taxon>Methanobacteriota</taxon>
        <taxon>Stenosarchaea group</taxon>
        <taxon>Halobacteria</taxon>
        <taxon>Halobacteriales</taxon>
        <taxon>Halobacteriaceae</taxon>
        <taxon>Halodesulfurarchaeum</taxon>
    </lineage>
</organism>
<feature type="transmembrane region" description="Helical" evidence="6">
    <location>
        <begin position="409"/>
        <end position="429"/>
    </location>
</feature>
<protein>
    <submittedName>
        <fullName evidence="8">Type II secretion system transmembrane protein</fullName>
    </submittedName>
</protein>
<feature type="transmembrane region" description="Helical" evidence="6">
    <location>
        <begin position="449"/>
        <end position="468"/>
    </location>
</feature>
<dbReference type="GeneID" id="30418064"/>
<feature type="transmembrane region" description="Helical" evidence="6">
    <location>
        <begin position="255"/>
        <end position="274"/>
    </location>
</feature>
<evidence type="ECO:0000313" key="8">
    <source>
        <dbReference type="EMBL" id="APE95980.1"/>
    </source>
</evidence>
<comment type="subcellular location">
    <subcellularLocation>
        <location evidence="1">Cell membrane</location>
        <topology evidence="1">Multi-pass membrane protein</topology>
    </subcellularLocation>
</comment>
<evidence type="ECO:0000256" key="6">
    <source>
        <dbReference type="SAM" id="Phobius"/>
    </source>
</evidence>
<dbReference type="InterPro" id="IPR018076">
    <property type="entry name" value="T2SS_GspF_dom"/>
</dbReference>
<evidence type="ECO:0000259" key="7">
    <source>
        <dbReference type="Pfam" id="PF00482"/>
    </source>
</evidence>
<feature type="transmembrane region" description="Helical" evidence="6">
    <location>
        <begin position="480"/>
        <end position="502"/>
    </location>
</feature>
<evidence type="ECO:0000256" key="2">
    <source>
        <dbReference type="ARBA" id="ARBA00022475"/>
    </source>
</evidence>
<evidence type="ECO:0000256" key="5">
    <source>
        <dbReference type="ARBA" id="ARBA00023136"/>
    </source>
</evidence>
<dbReference type="OrthoDB" id="147060at2157"/>
<feature type="transmembrane region" description="Helical" evidence="6">
    <location>
        <begin position="158"/>
        <end position="177"/>
    </location>
</feature>
<sequence>MGERIEWATTGATVLTILGLDELLASVRDRLDEFSRIRAVGAAPDLIAFVILQLKLTPSLERGADFATGAVDGRLSRSLAAHRITAVSGDRAFETFGAEWAPYAPSLRRASTLLGVAMDAPAERRAETLADALEAVLEGTRERVVEFSTAIRGPAMGIYAFGVMLPLALVGLLPVLSSTGGGVSMVALAVAYDLLVPLGLIASGVWLWARRPAIADSAFDRGLLAHGTSWVTVVLAGLGAAILATPGATVLGPSWVGPIVAVGASLGTALFVWLRPIVEEQDRLDELAARLPDVLAVAGQRLEAGAPLERTLPAIGQRFDGPIGDLFEAGATRRLQSGEPVEAALLGPDGVVAELSRKRVRAATSLLVTAGEYGPEGGATLQTVGSYLGELFAVEREARRELAQTTSTLRQTAVVFAPAIAGVTVALATGMNAAEAGYTIEVAPLGRVVGIYVLLLAAILPSLSVVLARGFDPVRMGFQSGIALGVSSLVYPLSFVAARTLVYV</sequence>
<keyword evidence="4 6" id="KW-1133">Transmembrane helix</keyword>
<dbReference type="EMBL" id="CP016804">
    <property type="protein sequence ID" value="APE95980.1"/>
    <property type="molecule type" value="Genomic_DNA"/>
</dbReference>
<proteinExistence type="predicted"/>
<name>A0A1J1ACV4_9EURY</name>
<dbReference type="GO" id="GO:0005886">
    <property type="term" value="C:plasma membrane"/>
    <property type="evidence" value="ECO:0007669"/>
    <property type="project" value="UniProtKB-SubCell"/>
</dbReference>
<keyword evidence="5 6" id="KW-0472">Membrane</keyword>
<keyword evidence="2" id="KW-1003">Cell membrane</keyword>
<gene>
    <name evidence="8" type="ORF">HSR6_1537</name>
</gene>
<feature type="transmembrane region" description="Helical" evidence="6">
    <location>
        <begin position="230"/>
        <end position="249"/>
    </location>
</feature>
<keyword evidence="3 6" id="KW-0812">Transmembrane</keyword>
<dbReference type="RefSeq" id="WP_071933272.1">
    <property type="nucleotide sequence ID" value="NZ_CP016804.1"/>
</dbReference>
<accession>A0A1J1ACV4</accession>
<feature type="transmembrane region" description="Helical" evidence="6">
    <location>
        <begin position="183"/>
        <end position="209"/>
    </location>
</feature>
<dbReference type="Pfam" id="PF00482">
    <property type="entry name" value="T2SSF"/>
    <property type="match status" value="1"/>
</dbReference>
<reference evidence="9" key="1">
    <citation type="submission" date="2016-08" db="EMBL/GenBank/DDBJ databases">
        <title>Discovery of first anaerobic lithoheterotrophic haloarchae widely represented in hypersaline habitats.</title>
        <authorList>
            <person name="Sorokin D.Y."/>
            <person name="Kublanov I.V."/>
            <person name="Roman P."/>
            <person name="Sinninghe Damste J.S."/>
            <person name="Golyshin P.N."/>
            <person name="Rojo D."/>
            <person name="Ciordia S."/>
            <person name="Mena Md.C."/>
            <person name="Ferrer M."/>
            <person name="Smedile F."/>
            <person name="Messina E."/>
            <person name="La Cono V."/>
            <person name="Yakimov M.M."/>
        </authorList>
    </citation>
    <scope>NUCLEOTIDE SEQUENCE [LARGE SCALE GENOMIC DNA]</scope>
    <source>
        <strain evidence="9">HSR6</strain>
    </source>
</reference>
<evidence type="ECO:0000256" key="4">
    <source>
        <dbReference type="ARBA" id="ARBA00022989"/>
    </source>
</evidence>
<dbReference type="Proteomes" id="UP000186165">
    <property type="component" value="Chromosome"/>
</dbReference>
<dbReference type="AlphaFoldDB" id="A0A1J1ACV4"/>
<evidence type="ECO:0000256" key="3">
    <source>
        <dbReference type="ARBA" id="ARBA00022692"/>
    </source>
</evidence>